<gene>
    <name evidence="2" type="ORF">SAMN05192539_10956</name>
</gene>
<sequence length="71" mass="7970">MEVATAQQKSGKRTRAIPAGNTNGHSATRERLRKLADERALGDGNRSLQPSFHQQFRYVRASDAIRTERGF</sequence>
<proteinExistence type="predicted"/>
<feature type="region of interest" description="Disordered" evidence="1">
    <location>
        <begin position="1"/>
        <end position="30"/>
    </location>
</feature>
<name>A0A1H7EU35_9BURK</name>
<reference evidence="3" key="1">
    <citation type="submission" date="2016-10" db="EMBL/GenBank/DDBJ databases">
        <authorList>
            <person name="Varghese N."/>
            <person name="Submissions S."/>
        </authorList>
    </citation>
    <scope>NUCLEOTIDE SEQUENCE [LARGE SCALE GENOMIC DNA]</scope>
    <source>
        <strain evidence="3">LMG 26031</strain>
    </source>
</reference>
<evidence type="ECO:0000313" key="2">
    <source>
        <dbReference type="EMBL" id="SEK14285.1"/>
    </source>
</evidence>
<evidence type="ECO:0000256" key="1">
    <source>
        <dbReference type="SAM" id="MobiDB-lite"/>
    </source>
</evidence>
<keyword evidence="3" id="KW-1185">Reference proteome</keyword>
<dbReference type="EMBL" id="FNYE01000095">
    <property type="protein sequence ID" value="SEK14285.1"/>
    <property type="molecule type" value="Genomic_DNA"/>
</dbReference>
<organism evidence="2 3">
    <name type="scientific">Paraburkholderia diazotrophica</name>
    <dbReference type="NCBI Taxonomy" id="667676"/>
    <lineage>
        <taxon>Bacteria</taxon>
        <taxon>Pseudomonadati</taxon>
        <taxon>Pseudomonadota</taxon>
        <taxon>Betaproteobacteria</taxon>
        <taxon>Burkholderiales</taxon>
        <taxon>Burkholderiaceae</taxon>
        <taxon>Paraburkholderia</taxon>
    </lineage>
</organism>
<protein>
    <submittedName>
        <fullName evidence="2">Uncharacterized protein</fullName>
    </submittedName>
</protein>
<dbReference type="OrthoDB" id="9804264at2"/>
<dbReference type="Proteomes" id="UP000198866">
    <property type="component" value="Unassembled WGS sequence"/>
</dbReference>
<accession>A0A1H7EU35</accession>
<evidence type="ECO:0000313" key="3">
    <source>
        <dbReference type="Proteomes" id="UP000198866"/>
    </source>
</evidence>
<dbReference type="AlphaFoldDB" id="A0A1H7EU35"/>
<dbReference type="RefSeq" id="WP_090874158.1">
    <property type="nucleotide sequence ID" value="NZ_FNYE01000095.1"/>
</dbReference>